<gene>
    <name evidence="3" type="ORF">FOMPIDRAFT_149409</name>
</gene>
<feature type="region of interest" description="Disordered" evidence="1">
    <location>
        <begin position="158"/>
        <end position="201"/>
    </location>
</feature>
<protein>
    <recommendedName>
        <fullName evidence="2">DnaJ homologue subfamily C member 28 conserved domain-containing protein</fullName>
    </recommendedName>
</protein>
<dbReference type="Proteomes" id="UP000015241">
    <property type="component" value="Unassembled WGS sequence"/>
</dbReference>
<evidence type="ECO:0000313" key="4">
    <source>
        <dbReference type="Proteomes" id="UP000015241"/>
    </source>
</evidence>
<feature type="compositionally biased region" description="Polar residues" evidence="1">
    <location>
        <begin position="40"/>
        <end position="53"/>
    </location>
</feature>
<dbReference type="InterPro" id="IPR018961">
    <property type="entry name" value="DnaJ_homolog_subfam-C_membr-28"/>
</dbReference>
<dbReference type="EMBL" id="KE504146">
    <property type="protein sequence ID" value="EPT00769.1"/>
    <property type="molecule type" value="Genomic_DNA"/>
</dbReference>
<proteinExistence type="predicted"/>
<feature type="region of interest" description="Disordered" evidence="1">
    <location>
        <begin position="23"/>
        <end position="53"/>
    </location>
</feature>
<feature type="compositionally biased region" description="Basic and acidic residues" evidence="1">
    <location>
        <begin position="169"/>
        <end position="183"/>
    </location>
</feature>
<dbReference type="Pfam" id="PF09350">
    <property type="entry name" value="DJC28_CD"/>
    <property type="match status" value="1"/>
</dbReference>
<feature type="domain" description="DnaJ homologue subfamily C member 28 conserved" evidence="2">
    <location>
        <begin position="231"/>
        <end position="301"/>
    </location>
</feature>
<dbReference type="HOGENOM" id="CLU_032666_0_0_1"/>
<dbReference type="PANTHER" id="PTHR39394">
    <property type="entry name" value="YALI0E31793P"/>
    <property type="match status" value="1"/>
</dbReference>
<dbReference type="AlphaFoldDB" id="S8EC35"/>
<evidence type="ECO:0000256" key="1">
    <source>
        <dbReference type="SAM" id="MobiDB-lite"/>
    </source>
</evidence>
<feature type="compositionally biased region" description="Basic and acidic residues" evidence="1">
    <location>
        <begin position="23"/>
        <end position="32"/>
    </location>
</feature>
<evidence type="ECO:0000313" key="3">
    <source>
        <dbReference type="EMBL" id="EPT00769.1"/>
    </source>
</evidence>
<dbReference type="eggNOG" id="KOG0568">
    <property type="taxonomic scope" value="Eukaryota"/>
</dbReference>
<sequence length="411" mass="46469">MISTRPLSLPDLIDHRASNKLLEDAAREEAEATRTPARPSSAQLLEDQNQNWTGDESVQDAVLRMLVDKYKPLRSGPVRSADEKLKAAPPKVSTPELGHEADPLSEGPYPLDGSLASDRAVPSTPRKYVPGEPILPGIEGHQPWHTTFKVPSHVTSNVHYGHIPRQSSKRAEPPPVDDKERRKQKEIRRRTEHAGRLSRARESTLDYRLGIRGGPSGHRHNPSSLKGWANLVEDRIQRARDRGFFNNVQGRGQPLVSTTQDRNPFIGREEFLMNRIVQRQGAAPPWVEIQGELENAIANFRDIIKQSWTRRAIRLLTAAQPASQLPRLTLAEISALRDAEWEAREWAFHDHALDEVNAVVRKYNGVAPYAVRRAYYMRDTELEKAYRDAAEDILRGLAERAANLWTTLRGR</sequence>
<feature type="compositionally biased region" description="Basic and acidic residues" evidence="1">
    <location>
        <begin position="192"/>
        <end position="201"/>
    </location>
</feature>
<keyword evidence="4" id="KW-1185">Reference proteome</keyword>
<accession>S8EC35</accession>
<organism evidence="3 4">
    <name type="scientific">Fomitopsis schrenkii</name>
    <name type="common">Brown rot fungus</name>
    <dbReference type="NCBI Taxonomy" id="2126942"/>
    <lineage>
        <taxon>Eukaryota</taxon>
        <taxon>Fungi</taxon>
        <taxon>Dikarya</taxon>
        <taxon>Basidiomycota</taxon>
        <taxon>Agaricomycotina</taxon>
        <taxon>Agaricomycetes</taxon>
        <taxon>Polyporales</taxon>
        <taxon>Fomitopsis</taxon>
    </lineage>
</organism>
<dbReference type="STRING" id="743788.S8EC35"/>
<dbReference type="InParanoid" id="S8EC35"/>
<dbReference type="PANTHER" id="PTHR39394:SF1">
    <property type="entry name" value="DNAJ HOMOLOGUE SUBFAMILY C MEMBER 28 CONSERVED DOMAIN-CONTAINING PROTEIN"/>
    <property type="match status" value="1"/>
</dbReference>
<reference evidence="3 4" key="1">
    <citation type="journal article" date="2012" name="Science">
        <title>The Paleozoic origin of enzymatic lignin decomposition reconstructed from 31 fungal genomes.</title>
        <authorList>
            <person name="Floudas D."/>
            <person name="Binder M."/>
            <person name="Riley R."/>
            <person name="Barry K."/>
            <person name="Blanchette R.A."/>
            <person name="Henrissat B."/>
            <person name="Martinez A.T."/>
            <person name="Otillar R."/>
            <person name="Spatafora J.W."/>
            <person name="Yadav J.S."/>
            <person name="Aerts A."/>
            <person name="Benoit I."/>
            <person name="Boyd A."/>
            <person name="Carlson A."/>
            <person name="Copeland A."/>
            <person name="Coutinho P.M."/>
            <person name="de Vries R.P."/>
            <person name="Ferreira P."/>
            <person name="Findley K."/>
            <person name="Foster B."/>
            <person name="Gaskell J."/>
            <person name="Glotzer D."/>
            <person name="Gorecki P."/>
            <person name="Heitman J."/>
            <person name="Hesse C."/>
            <person name="Hori C."/>
            <person name="Igarashi K."/>
            <person name="Jurgens J.A."/>
            <person name="Kallen N."/>
            <person name="Kersten P."/>
            <person name="Kohler A."/>
            <person name="Kuees U."/>
            <person name="Kumar T.K.A."/>
            <person name="Kuo A."/>
            <person name="LaButti K."/>
            <person name="Larrondo L.F."/>
            <person name="Lindquist E."/>
            <person name="Ling A."/>
            <person name="Lombard V."/>
            <person name="Lucas S."/>
            <person name="Lundell T."/>
            <person name="Martin R."/>
            <person name="McLaughlin D.J."/>
            <person name="Morgenstern I."/>
            <person name="Morin E."/>
            <person name="Murat C."/>
            <person name="Nagy L.G."/>
            <person name="Nolan M."/>
            <person name="Ohm R.A."/>
            <person name="Patyshakuliyeva A."/>
            <person name="Rokas A."/>
            <person name="Ruiz-Duenas F.J."/>
            <person name="Sabat G."/>
            <person name="Salamov A."/>
            <person name="Samejima M."/>
            <person name="Schmutz J."/>
            <person name="Slot J.C."/>
            <person name="St John F."/>
            <person name="Stenlid J."/>
            <person name="Sun H."/>
            <person name="Sun S."/>
            <person name="Syed K."/>
            <person name="Tsang A."/>
            <person name="Wiebenga A."/>
            <person name="Young D."/>
            <person name="Pisabarro A."/>
            <person name="Eastwood D.C."/>
            <person name="Martin F."/>
            <person name="Cullen D."/>
            <person name="Grigoriev I.V."/>
            <person name="Hibbett D.S."/>
        </authorList>
    </citation>
    <scope>NUCLEOTIDE SEQUENCE</scope>
    <source>
        <strain evidence="4">FP-58527</strain>
    </source>
</reference>
<evidence type="ECO:0000259" key="2">
    <source>
        <dbReference type="Pfam" id="PF09350"/>
    </source>
</evidence>
<name>S8EC35_FOMSC</name>
<dbReference type="OrthoDB" id="547796at2759"/>
<feature type="region of interest" description="Disordered" evidence="1">
    <location>
        <begin position="75"/>
        <end position="108"/>
    </location>
</feature>